<feature type="modified residue" description="4-aspartylphosphate" evidence="2">
    <location>
        <position position="51"/>
    </location>
</feature>
<accession>A0A143PX06</accession>
<evidence type="ECO:0000256" key="2">
    <source>
        <dbReference type="PROSITE-ProRule" id="PRU00169"/>
    </source>
</evidence>
<organism evidence="5 6">
    <name type="scientific">Luteitalea pratensis</name>
    <dbReference type="NCBI Taxonomy" id="1855912"/>
    <lineage>
        <taxon>Bacteria</taxon>
        <taxon>Pseudomonadati</taxon>
        <taxon>Acidobacteriota</taxon>
        <taxon>Vicinamibacteria</taxon>
        <taxon>Vicinamibacterales</taxon>
        <taxon>Vicinamibacteraceae</taxon>
        <taxon>Luteitalea</taxon>
    </lineage>
</organism>
<evidence type="ECO:0000259" key="3">
    <source>
        <dbReference type="PROSITE" id="PS50110"/>
    </source>
</evidence>
<dbReference type="InterPro" id="IPR001789">
    <property type="entry name" value="Sig_transdc_resp-reg_receiver"/>
</dbReference>
<reference evidence="6" key="2">
    <citation type="submission" date="2016-04" db="EMBL/GenBank/DDBJ databases">
        <title>First Complete Genome Sequence of a Subdivision 6 Acidobacterium.</title>
        <authorList>
            <person name="Huang S."/>
            <person name="Vieira S."/>
            <person name="Bunk B."/>
            <person name="Riedel T."/>
            <person name="Sproeer C."/>
            <person name="Overmann J."/>
        </authorList>
    </citation>
    <scope>NUCLEOTIDE SEQUENCE [LARGE SCALE GENOMIC DNA]</scope>
    <source>
        <strain evidence="6">DSM 100886 HEG_-6_39</strain>
    </source>
</reference>
<dbReference type="Pfam" id="PF00072">
    <property type="entry name" value="Response_reg"/>
    <property type="match status" value="1"/>
</dbReference>
<dbReference type="SUPFAM" id="SSF52172">
    <property type="entry name" value="CheY-like"/>
    <property type="match status" value="1"/>
</dbReference>
<name>A0A143PX06_LUTPR</name>
<evidence type="ECO:0000256" key="1">
    <source>
        <dbReference type="ARBA" id="ARBA00022553"/>
    </source>
</evidence>
<dbReference type="Gene3D" id="3.40.50.2300">
    <property type="match status" value="1"/>
</dbReference>
<evidence type="ECO:0000313" key="6">
    <source>
        <dbReference type="Proteomes" id="UP000076079"/>
    </source>
</evidence>
<dbReference type="PROSITE" id="PS50110">
    <property type="entry name" value="RESPONSE_REGULATORY"/>
    <property type="match status" value="1"/>
</dbReference>
<feature type="domain" description="Rhodanese" evidence="4">
    <location>
        <begin position="13"/>
        <end position="46"/>
    </location>
</feature>
<dbReference type="KEGG" id="abac:LuPra_06185"/>
<dbReference type="PROSITE" id="PS50206">
    <property type="entry name" value="RHODANESE_3"/>
    <property type="match status" value="1"/>
</dbReference>
<dbReference type="EMBL" id="CP015136">
    <property type="protein sequence ID" value="AMY12901.1"/>
    <property type="molecule type" value="Genomic_DNA"/>
</dbReference>
<feature type="domain" description="Response regulatory" evidence="3">
    <location>
        <begin position="2"/>
        <end position="118"/>
    </location>
</feature>
<dbReference type="PANTHER" id="PTHR44591">
    <property type="entry name" value="STRESS RESPONSE REGULATOR PROTEIN 1"/>
    <property type="match status" value="1"/>
</dbReference>
<dbReference type="STRING" id="1855912.LuPra_06185"/>
<dbReference type="Proteomes" id="UP000076079">
    <property type="component" value="Chromosome"/>
</dbReference>
<dbReference type="RefSeq" id="WP_157899887.1">
    <property type="nucleotide sequence ID" value="NZ_CP015136.1"/>
</dbReference>
<keyword evidence="1 2" id="KW-0597">Phosphoprotein</keyword>
<dbReference type="GO" id="GO:0000160">
    <property type="term" value="P:phosphorelay signal transduction system"/>
    <property type="evidence" value="ECO:0007669"/>
    <property type="project" value="InterPro"/>
</dbReference>
<dbReference type="OrthoDB" id="9790669at2"/>
<dbReference type="SMART" id="SM00448">
    <property type="entry name" value="REC"/>
    <property type="match status" value="1"/>
</dbReference>
<proteinExistence type="predicted"/>
<keyword evidence="6" id="KW-1185">Reference proteome</keyword>
<evidence type="ECO:0000313" key="5">
    <source>
        <dbReference type="EMBL" id="AMY12901.1"/>
    </source>
</evidence>
<dbReference type="InterPro" id="IPR001763">
    <property type="entry name" value="Rhodanese-like_dom"/>
</dbReference>
<gene>
    <name evidence="5" type="primary">cheY_4</name>
    <name evidence="5" type="ORF">LuPra_06185</name>
</gene>
<dbReference type="InterPro" id="IPR050595">
    <property type="entry name" value="Bact_response_regulator"/>
</dbReference>
<dbReference type="InterPro" id="IPR011006">
    <property type="entry name" value="CheY-like_superfamily"/>
</dbReference>
<dbReference type="PANTHER" id="PTHR44591:SF3">
    <property type="entry name" value="RESPONSE REGULATORY DOMAIN-CONTAINING PROTEIN"/>
    <property type="match status" value="1"/>
</dbReference>
<dbReference type="AlphaFoldDB" id="A0A143PX06"/>
<evidence type="ECO:0000259" key="4">
    <source>
        <dbReference type="PROSITE" id="PS50206"/>
    </source>
</evidence>
<sequence>MHILLADDDESIARVACLGLRRAGFTVTVVDGGLSALLAAREAAFDALVLDWNMPDQDGIDVCRQLQADPAWARVPIVFLTGATHEGAEQEALAAGARGVIFKPFDPMTVGEQVRQLIT</sequence>
<reference evidence="5 6" key="1">
    <citation type="journal article" date="2016" name="Genome Announc.">
        <title>First Complete Genome Sequence of a Subdivision 6 Acidobacterium Strain.</title>
        <authorList>
            <person name="Huang S."/>
            <person name="Vieira S."/>
            <person name="Bunk B."/>
            <person name="Riedel T."/>
            <person name="Sproer C."/>
            <person name="Overmann J."/>
        </authorList>
    </citation>
    <scope>NUCLEOTIDE SEQUENCE [LARGE SCALE GENOMIC DNA]</scope>
    <source>
        <strain evidence="6">DSM 100886 HEG_-6_39</strain>
    </source>
</reference>
<protein>
    <submittedName>
        <fullName evidence="5">Chemotaxis protein CheY</fullName>
    </submittedName>
</protein>